<protein>
    <submittedName>
        <fullName evidence="2">Cell division protein FtsL</fullName>
    </submittedName>
</protein>
<proteinExistence type="predicted"/>
<organism evidence="2">
    <name type="scientific">mine drainage metagenome</name>
    <dbReference type="NCBI Taxonomy" id="410659"/>
    <lineage>
        <taxon>unclassified sequences</taxon>
        <taxon>metagenomes</taxon>
        <taxon>ecological metagenomes</taxon>
    </lineage>
</organism>
<gene>
    <name evidence="2" type="primary">ftsL_4</name>
    <name evidence="2" type="ORF">GALL_79080</name>
</gene>
<reference evidence="2" key="1">
    <citation type="submission" date="2016-10" db="EMBL/GenBank/DDBJ databases">
        <title>Sequence of Gallionella enrichment culture.</title>
        <authorList>
            <person name="Poehlein A."/>
            <person name="Muehling M."/>
            <person name="Daniel R."/>
        </authorList>
    </citation>
    <scope>NUCLEOTIDE SEQUENCE</scope>
</reference>
<keyword evidence="2" id="KW-0131">Cell cycle</keyword>
<accession>A0A1J5SNC2</accession>
<dbReference type="EMBL" id="MLJW01000024">
    <property type="protein sequence ID" value="OIR09986.1"/>
    <property type="molecule type" value="Genomic_DNA"/>
</dbReference>
<comment type="caution">
    <text evidence="2">The sequence shown here is derived from an EMBL/GenBank/DDBJ whole genome shotgun (WGS) entry which is preliminary data.</text>
</comment>
<evidence type="ECO:0000256" key="1">
    <source>
        <dbReference type="SAM" id="Coils"/>
    </source>
</evidence>
<keyword evidence="1" id="KW-0175">Coiled coil</keyword>
<name>A0A1J5SNC2_9ZZZZ</name>
<evidence type="ECO:0000313" key="2">
    <source>
        <dbReference type="EMBL" id="OIR09986.1"/>
    </source>
</evidence>
<dbReference type="GO" id="GO:0051301">
    <property type="term" value="P:cell division"/>
    <property type="evidence" value="ECO:0007669"/>
    <property type="project" value="UniProtKB-KW"/>
</dbReference>
<dbReference type="AlphaFoldDB" id="A0A1J5SNC2"/>
<feature type="coiled-coil region" evidence="1">
    <location>
        <begin position="27"/>
        <end position="54"/>
    </location>
</feature>
<keyword evidence="2" id="KW-0132">Cell division</keyword>
<sequence>MRHGATILWAMLATVAATGLFLLKYQVQAEEQRLHHLQKQIVQTKGEIHILQAEWSYLNEPTRLRELAERDLKLEPIKPIQIATIDSFPLVGPHTDTPGLPAGHALAQAQSPQPAAAPVALRQPPAAPALRPAPPPPVRAFDVKAERAQPTVQRPALRVAMTVPARKPPPPRHAARHDTRLPPHELRRAATTRVAALGRHHDGEAGRQATEVAMRAVRARHHAPVSEPTVTPTYADYPSVRGAAPAVLPASGPGNVMVITSPALSGGGR</sequence>